<protein>
    <submittedName>
        <fullName evidence="6">LysR family transcriptional regulator</fullName>
    </submittedName>
</protein>
<dbReference type="InterPro" id="IPR005119">
    <property type="entry name" value="LysR_subst-bd"/>
</dbReference>
<keyword evidence="3" id="KW-0238">DNA-binding</keyword>
<dbReference type="FunFam" id="1.10.10.10:FF:000001">
    <property type="entry name" value="LysR family transcriptional regulator"/>
    <property type="match status" value="1"/>
</dbReference>
<dbReference type="KEGG" id="slim:SCL_1892"/>
<gene>
    <name evidence="6" type="ORF">SCL_1892</name>
</gene>
<evidence type="ECO:0000256" key="2">
    <source>
        <dbReference type="ARBA" id="ARBA00023015"/>
    </source>
</evidence>
<dbReference type="Gene3D" id="3.40.190.290">
    <property type="match status" value="1"/>
</dbReference>
<evidence type="ECO:0000256" key="3">
    <source>
        <dbReference type="ARBA" id="ARBA00023125"/>
    </source>
</evidence>
<evidence type="ECO:0000259" key="5">
    <source>
        <dbReference type="PROSITE" id="PS50931"/>
    </source>
</evidence>
<keyword evidence="7" id="KW-1185">Reference proteome</keyword>
<dbReference type="PANTHER" id="PTHR30419">
    <property type="entry name" value="HTH-TYPE TRANSCRIPTIONAL REGULATOR YBHD"/>
    <property type="match status" value="1"/>
</dbReference>
<dbReference type="CDD" id="cd05466">
    <property type="entry name" value="PBP2_LTTR_substrate"/>
    <property type="match status" value="1"/>
</dbReference>
<dbReference type="RefSeq" id="WP_096360963.1">
    <property type="nucleotide sequence ID" value="NZ_AP014879.1"/>
</dbReference>
<dbReference type="AlphaFoldDB" id="A0A1B4XHB1"/>
<dbReference type="OrthoDB" id="9785745at2"/>
<organism evidence="6 7">
    <name type="scientific">Sulfuricaulis limicola</name>
    <dbReference type="NCBI Taxonomy" id="1620215"/>
    <lineage>
        <taxon>Bacteria</taxon>
        <taxon>Pseudomonadati</taxon>
        <taxon>Pseudomonadota</taxon>
        <taxon>Gammaproteobacteria</taxon>
        <taxon>Acidiferrobacterales</taxon>
        <taxon>Acidiferrobacteraceae</taxon>
        <taxon>Sulfuricaulis</taxon>
    </lineage>
</organism>
<evidence type="ECO:0000256" key="4">
    <source>
        <dbReference type="ARBA" id="ARBA00023163"/>
    </source>
</evidence>
<keyword evidence="2" id="KW-0805">Transcription regulation</keyword>
<dbReference type="GO" id="GO:0003677">
    <property type="term" value="F:DNA binding"/>
    <property type="evidence" value="ECO:0007669"/>
    <property type="project" value="UniProtKB-KW"/>
</dbReference>
<dbReference type="Proteomes" id="UP000243180">
    <property type="component" value="Chromosome"/>
</dbReference>
<sequence length="291" mass="32171">MDISALQAFLAVAESGSFSRAAERIYLTQPAISKRIAALEKEIGARLFDRIGRGIHLTPAGEALLGRARNVLKELEDVKRGITNLSGNISGELLLATSHHIGLHRLPGLLKRFHETYTQVHLNLQFMDSEKACQGVARGDLELAVVTLPPETAAPLKTEKIWDDPLDIVVSPGHPLARELHVTLNRLLDYPAILPGPGTYTREIILNAFGRLRDRIQVGMATNYLEVLKMLATIGLGWSALPRTMIDAGLNVVRIEKVEIRRELGIVTHEKRTLSNAGQAMIRIIRENKTK</sequence>
<dbReference type="InterPro" id="IPR050950">
    <property type="entry name" value="HTH-type_LysR_regulators"/>
</dbReference>
<dbReference type="SUPFAM" id="SSF46785">
    <property type="entry name" value="Winged helix' DNA-binding domain"/>
    <property type="match status" value="1"/>
</dbReference>
<name>A0A1B4XHB1_9GAMM</name>
<evidence type="ECO:0000313" key="6">
    <source>
        <dbReference type="EMBL" id="BAV34183.1"/>
    </source>
</evidence>
<dbReference type="EMBL" id="AP014879">
    <property type="protein sequence ID" value="BAV34183.1"/>
    <property type="molecule type" value="Genomic_DNA"/>
</dbReference>
<dbReference type="PRINTS" id="PR00039">
    <property type="entry name" value="HTHLYSR"/>
</dbReference>
<dbReference type="Gene3D" id="1.10.10.10">
    <property type="entry name" value="Winged helix-like DNA-binding domain superfamily/Winged helix DNA-binding domain"/>
    <property type="match status" value="1"/>
</dbReference>
<comment type="similarity">
    <text evidence="1">Belongs to the LysR transcriptional regulatory family.</text>
</comment>
<dbReference type="InterPro" id="IPR000847">
    <property type="entry name" value="LysR_HTH_N"/>
</dbReference>
<evidence type="ECO:0000256" key="1">
    <source>
        <dbReference type="ARBA" id="ARBA00009437"/>
    </source>
</evidence>
<accession>A0A1B4XHB1</accession>
<keyword evidence="4" id="KW-0804">Transcription</keyword>
<dbReference type="InParanoid" id="A0A1B4XHB1"/>
<dbReference type="Pfam" id="PF00126">
    <property type="entry name" value="HTH_1"/>
    <property type="match status" value="1"/>
</dbReference>
<reference evidence="6 7" key="1">
    <citation type="submission" date="2015-05" db="EMBL/GenBank/DDBJ databases">
        <title>Complete genome sequence of a sulfur-oxidizing gammaproteobacterium strain HA5.</title>
        <authorList>
            <person name="Miura A."/>
            <person name="Kojima H."/>
            <person name="Fukui M."/>
        </authorList>
    </citation>
    <scope>NUCLEOTIDE SEQUENCE [LARGE SCALE GENOMIC DNA]</scope>
    <source>
        <strain evidence="6 7">HA5</strain>
    </source>
</reference>
<evidence type="ECO:0000313" key="7">
    <source>
        <dbReference type="Proteomes" id="UP000243180"/>
    </source>
</evidence>
<dbReference type="PROSITE" id="PS50931">
    <property type="entry name" value="HTH_LYSR"/>
    <property type="match status" value="1"/>
</dbReference>
<proteinExistence type="inferred from homology"/>
<dbReference type="Pfam" id="PF03466">
    <property type="entry name" value="LysR_substrate"/>
    <property type="match status" value="1"/>
</dbReference>
<dbReference type="InterPro" id="IPR036390">
    <property type="entry name" value="WH_DNA-bd_sf"/>
</dbReference>
<dbReference type="GO" id="GO:0003700">
    <property type="term" value="F:DNA-binding transcription factor activity"/>
    <property type="evidence" value="ECO:0007669"/>
    <property type="project" value="InterPro"/>
</dbReference>
<feature type="domain" description="HTH lysR-type" evidence="5">
    <location>
        <begin position="1"/>
        <end position="58"/>
    </location>
</feature>
<dbReference type="GO" id="GO:0005829">
    <property type="term" value="C:cytosol"/>
    <property type="evidence" value="ECO:0007669"/>
    <property type="project" value="TreeGrafter"/>
</dbReference>
<dbReference type="SUPFAM" id="SSF53850">
    <property type="entry name" value="Periplasmic binding protein-like II"/>
    <property type="match status" value="1"/>
</dbReference>
<dbReference type="InterPro" id="IPR036388">
    <property type="entry name" value="WH-like_DNA-bd_sf"/>
</dbReference>